<keyword evidence="6" id="KW-0479">Metal-binding</keyword>
<evidence type="ECO:0000313" key="8">
    <source>
        <dbReference type="EMBL" id="EPS63732.1"/>
    </source>
</evidence>
<comment type="function">
    <text evidence="6">Required for vesicle-mediated transport. Catalyzes the fusion of transport vesicles within the Golgi cisternae. Is also required for transport from the endoplasmic reticulum to the Golgi stack. Seems to function as a fusion protein required for the delivery of cargo proteins to all compartments of the Golgi stack independent of vesicle origin.</text>
</comment>
<feature type="non-terminal residue" evidence="8">
    <location>
        <position position="124"/>
    </location>
</feature>
<evidence type="ECO:0000259" key="7">
    <source>
        <dbReference type="SMART" id="SM01073"/>
    </source>
</evidence>
<dbReference type="Gene3D" id="2.40.40.20">
    <property type="match status" value="1"/>
</dbReference>
<dbReference type="GO" id="GO:0016887">
    <property type="term" value="F:ATP hydrolysis activity"/>
    <property type="evidence" value="ECO:0007669"/>
    <property type="project" value="InterPro"/>
</dbReference>
<keyword evidence="6" id="KW-0813">Transport</keyword>
<dbReference type="GO" id="GO:0005795">
    <property type="term" value="C:Golgi stack"/>
    <property type="evidence" value="ECO:0007669"/>
    <property type="project" value="TreeGrafter"/>
</dbReference>
<sequence>MIVTNTPGKDLAYTNFAYCSPSDLRNFILPRTRIAYVSIGDVFVLSVDGNDSIPNGHIAFNAIHRRHARVSPGDSVSVSRFVPPENFNLTLLTLELEFIKRGAKEEQVDAVLLSQQIRSRFGNQ</sequence>
<proteinExistence type="inferred from homology"/>
<evidence type="ECO:0000256" key="1">
    <source>
        <dbReference type="ARBA" id="ARBA00004496"/>
    </source>
</evidence>
<organism evidence="8 9">
    <name type="scientific">Genlisea aurea</name>
    <dbReference type="NCBI Taxonomy" id="192259"/>
    <lineage>
        <taxon>Eukaryota</taxon>
        <taxon>Viridiplantae</taxon>
        <taxon>Streptophyta</taxon>
        <taxon>Embryophyta</taxon>
        <taxon>Tracheophyta</taxon>
        <taxon>Spermatophyta</taxon>
        <taxon>Magnoliopsida</taxon>
        <taxon>eudicotyledons</taxon>
        <taxon>Gunneridae</taxon>
        <taxon>Pentapetalae</taxon>
        <taxon>asterids</taxon>
        <taxon>lamiids</taxon>
        <taxon>Lamiales</taxon>
        <taxon>Lentibulariaceae</taxon>
        <taxon>Genlisea</taxon>
    </lineage>
</organism>
<protein>
    <recommendedName>
        <fullName evidence="6">Vesicle-fusing ATPase</fullName>
        <ecNumber evidence="6">3.6.4.6</ecNumber>
    </recommendedName>
</protein>
<comment type="similarity">
    <text evidence="2 6">Belongs to the AAA ATPase family.</text>
</comment>
<gene>
    <name evidence="8" type="ORF">M569_11053</name>
</gene>
<comment type="catalytic activity">
    <reaction evidence="6">
        <text>ATP + H2O = ADP + phosphate + H(+)</text>
        <dbReference type="Rhea" id="RHEA:13065"/>
        <dbReference type="ChEBI" id="CHEBI:15377"/>
        <dbReference type="ChEBI" id="CHEBI:15378"/>
        <dbReference type="ChEBI" id="CHEBI:30616"/>
        <dbReference type="ChEBI" id="CHEBI:43474"/>
        <dbReference type="ChEBI" id="CHEBI:456216"/>
        <dbReference type="EC" id="3.6.4.6"/>
    </reaction>
</comment>
<dbReference type="Proteomes" id="UP000015453">
    <property type="component" value="Unassembled WGS sequence"/>
</dbReference>
<dbReference type="SMART" id="SM01073">
    <property type="entry name" value="CDC48_N"/>
    <property type="match status" value="1"/>
</dbReference>
<dbReference type="FunFam" id="2.40.40.20:FF:000012">
    <property type="entry name" value="Vesicle-fusing ATPase protein"/>
    <property type="match status" value="1"/>
</dbReference>
<dbReference type="GO" id="GO:0035494">
    <property type="term" value="P:SNARE complex disassembly"/>
    <property type="evidence" value="ECO:0007669"/>
    <property type="project" value="InterPro"/>
</dbReference>
<dbReference type="GO" id="GO:0005524">
    <property type="term" value="F:ATP binding"/>
    <property type="evidence" value="ECO:0007669"/>
    <property type="project" value="UniProtKB-UniRule"/>
</dbReference>
<evidence type="ECO:0000313" key="9">
    <source>
        <dbReference type="Proteomes" id="UP000015453"/>
    </source>
</evidence>
<dbReference type="GO" id="GO:0043001">
    <property type="term" value="P:Golgi to plasma membrane protein transport"/>
    <property type="evidence" value="ECO:0007669"/>
    <property type="project" value="TreeGrafter"/>
</dbReference>
<evidence type="ECO:0000256" key="4">
    <source>
        <dbReference type="ARBA" id="ARBA00022741"/>
    </source>
</evidence>
<keyword evidence="6" id="KW-0460">Magnesium</keyword>
<dbReference type="PANTHER" id="PTHR23078:SF3">
    <property type="entry name" value="VESICLE-FUSING ATPASE"/>
    <property type="match status" value="1"/>
</dbReference>
<dbReference type="EC" id="3.6.4.6" evidence="6"/>
<keyword evidence="5 6" id="KW-0067">ATP-binding</keyword>
<comment type="caution">
    <text evidence="8">The sequence shown here is derived from an EMBL/GenBank/DDBJ whole genome shotgun (WGS) entry which is preliminary data.</text>
</comment>
<dbReference type="InterPro" id="IPR009010">
    <property type="entry name" value="Asp_de-COase-like_dom_sf"/>
</dbReference>
<name>S8DV00_9LAMI</name>
<evidence type="ECO:0000256" key="5">
    <source>
        <dbReference type="ARBA" id="ARBA00022840"/>
    </source>
</evidence>
<keyword evidence="6" id="KW-0653">Protein transport</keyword>
<dbReference type="GO" id="GO:0046872">
    <property type="term" value="F:metal ion binding"/>
    <property type="evidence" value="ECO:0007669"/>
    <property type="project" value="UniProtKB-UniRule"/>
</dbReference>
<comment type="subcellular location">
    <subcellularLocation>
        <location evidence="1 6">Cytoplasm</location>
    </subcellularLocation>
</comment>
<comment type="cofactor">
    <cofactor evidence="6">
        <name>Mg(2+)</name>
        <dbReference type="ChEBI" id="CHEBI:18420"/>
    </cofactor>
    <text evidence="6">Binds 1 Mg(2+) ion per subunit.</text>
</comment>
<evidence type="ECO:0000256" key="3">
    <source>
        <dbReference type="ARBA" id="ARBA00022490"/>
    </source>
</evidence>
<keyword evidence="9" id="KW-1185">Reference proteome</keyword>
<dbReference type="InterPro" id="IPR039812">
    <property type="entry name" value="Vesicle-fus_ATPase"/>
</dbReference>
<keyword evidence="6" id="KW-0378">Hydrolase</keyword>
<dbReference type="SUPFAM" id="SSF50692">
    <property type="entry name" value="ADC-like"/>
    <property type="match status" value="1"/>
</dbReference>
<keyword evidence="3 6" id="KW-0963">Cytoplasm</keyword>
<evidence type="ECO:0000256" key="6">
    <source>
        <dbReference type="RuleBase" id="RU367045"/>
    </source>
</evidence>
<dbReference type="GO" id="GO:0006891">
    <property type="term" value="P:intra-Golgi vesicle-mediated transport"/>
    <property type="evidence" value="ECO:0007669"/>
    <property type="project" value="TreeGrafter"/>
</dbReference>
<dbReference type="EMBL" id="AUSU01005279">
    <property type="protein sequence ID" value="EPS63732.1"/>
    <property type="molecule type" value="Genomic_DNA"/>
</dbReference>
<dbReference type="OrthoDB" id="1532986at2759"/>
<reference evidence="8 9" key="1">
    <citation type="journal article" date="2013" name="BMC Genomics">
        <title>The miniature genome of a carnivorous plant Genlisea aurea contains a low number of genes and short non-coding sequences.</title>
        <authorList>
            <person name="Leushkin E.V."/>
            <person name="Sutormin R.A."/>
            <person name="Nabieva E.R."/>
            <person name="Penin A.A."/>
            <person name="Kondrashov A.S."/>
            <person name="Logacheva M.D."/>
        </authorList>
    </citation>
    <scope>NUCLEOTIDE SEQUENCE [LARGE SCALE GENOMIC DNA]</scope>
</reference>
<keyword evidence="4 6" id="KW-0547">Nucleotide-binding</keyword>
<accession>S8DV00</accession>
<dbReference type="InterPro" id="IPR003338">
    <property type="entry name" value="CDC4_N-term_subdom"/>
</dbReference>
<evidence type="ECO:0000256" key="2">
    <source>
        <dbReference type="ARBA" id="ARBA00006914"/>
    </source>
</evidence>
<keyword evidence="6" id="KW-0931">ER-Golgi transport</keyword>
<dbReference type="PANTHER" id="PTHR23078">
    <property type="entry name" value="VESICULAR-FUSION PROTEIN NSF"/>
    <property type="match status" value="1"/>
</dbReference>
<dbReference type="AlphaFoldDB" id="S8DV00"/>
<feature type="domain" description="CDC48 N-terminal subdomain" evidence="7">
    <location>
        <begin position="1"/>
        <end position="84"/>
    </location>
</feature>